<organism evidence="3 4">
    <name type="scientific">Belnapia arida</name>
    <dbReference type="NCBI Taxonomy" id="2804533"/>
    <lineage>
        <taxon>Bacteria</taxon>
        <taxon>Pseudomonadati</taxon>
        <taxon>Pseudomonadota</taxon>
        <taxon>Alphaproteobacteria</taxon>
        <taxon>Acetobacterales</taxon>
        <taxon>Roseomonadaceae</taxon>
        <taxon>Belnapia</taxon>
    </lineage>
</organism>
<dbReference type="Proteomes" id="UP000660885">
    <property type="component" value="Unassembled WGS sequence"/>
</dbReference>
<name>A0ABS1UCJ0_9PROT</name>
<dbReference type="RefSeq" id="WP_202835641.1">
    <property type="nucleotide sequence ID" value="NZ_JAETWB010000065.1"/>
</dbReference>
<dbReference type="InterPro" id="IPR025668">
    <property type="entry name" value="Tnp_DDE_dom"/>
</dbReference>
<accession>A0ABS1UCJ0</accession>
<feature type="domain" description="Transposase DDE" evidence="2">
    <location>
        <begin position="22"/>
        <end position="72"/>
    </location>
</feature>
<dbReference type="PANTHER" id="PTHR30007">
    <property type="entry name" value="PHP DOMAIN PROTEIN"/>
    <property type="match status" value="1"/>
</dbReference>
<gene>
    <name evidence="3" type="ORF">JMJ56_30970</name>
</gene>
<evidence type="ECO:0000313" key="3">
    <source>
        <dbReference type="EMBL" id="MBL6082393.1"/>
    </source>
</evidence>
<dbReference type="Pfam" id="PF13586">
    <property type="entry name" value="DDE_Tnp_1_2"/>
    <property type="match status" value="1"/>
</dbReference>
<keyword evidence="4" id="KW-1185">Reference proteome</keyword>
<sequence length="129" mass="14964">MARRSTEASRSPSLALRPRRQAEGLSSHLRRGVVERTFAWLSRSRRHSRDYERLPETGEIMIHAAMSCVMLRRIAASPHRRIISLSGQSVSWCTVVPFVGQRRAWPATEAEALAHLGRFRNVQYWIKWR</sequence>
<evidence type="ECO:0000313" key="4">
    <source>
        <dbReference type="Proteomes" id="UP000660885"/>
    </source>
</evidence>
<protein>
    <submittedName>
        <fullName evidence="3">Transposase</fullName>
    </submittedName>
</protein>
<evidence type="ECO:0000256" key="1">
    <source>
        <dbReference type="SAM" id="MobiDB-lite"/>
    </source>
</evidence>
<dbReference type="PANTHER" id="PTHR30007:SF0">
    <property type="entry name" value="TRANSPOSASE"/>
    <property type="match status" value="1"/>
</dbReference>
<feature type="region of interest" description="Disordered" evidence="1">
    <location>
        <begin position="1"/>
        <end position="26"/>
    </location>
</feature>
<reference evidence="3 4" key="1">
    <citation type="submission" date="2021-01" db="EMBL/GenBank/DDBJ databases">
        <title>Belnapia mucosa sp. nov. and Belnapia arida sp. nov., isolated from the Tabernas Desert (Almeria, Spain).</title>
        <authorList>
            <person name="Molina-Menor E."/>
            <person name="Vidal-Verdu A."/>
            <person name="Calonge A."/>
            <person name="Satari L."/>
            <person name="Pereto J."/>
            <person name="Porcar M."/>
        </authorList>
    </citation>
    <scope>NUCLEOTIDE SEQUENCE [LARGE SCALE GENOMIC DNA]</scope>
    <source>
        <strain evidence="3 4">T18</strain>
    </source>
</reference>
<evidence type="ECO:0000259" key="2">
    <source>
        <dbReference type="Pfam" id="PF13586"/>
    </source>
</evidence>
<dbReference type="EMBL" id="JAETWB010000065">
    <property type="protein sequence ID" value="MBL6082393.1"/>
    <property type="molecule type" value="Genomic_DNA"/>
</dbReference>
<proteinExistence type="predicted"/>
<comment type="caution">
    <text evidence="3">The sequence shown here is derived from an EMBL/GenBank/DDBJ whole genome shotgun (WGS) entry which is preliminary data.</text>
</comment>